<feature type="transmembrane region" description="Helical" evidence="6">
    <location>
        <begin position="205"/>
        <end position="225"/>
    </location>
</feature>
<feature type="transmembrane region" description="Helical" evidence="6">
    <location>
        <begin position="49"/>
        <end position="67"/>
    </location>
</feature>
<protein>
    <recommendedName>
        <fullName evidence="7">Major facilitator superfamily (MFS) profile domain-containing protein</fullName>
    </recommendedName>
</protein>
<dbReference type="EMBL" id="JAXOVC010000009">
    <property type="protein sequence ID" value="KAK4497186.1"/>
    <property type="molecule type" value="Genomic_DNA"/>
</dbReference>
<organism evidence="8 9">
    <name type="scientific">Zasmidium cellare</name>
    <name type="common">Wine cellar mold</name>
    <name type="synonym">Racodium cellare</name>
    <dbReference type="NCBI Taxonomy" id="395010"/>
    <lineage>
        <taxon>Eukaryota</taxon>
        <taxon>Fungi</taxon>
        <taxon>Dikarya</taxon>
        <taxon>Ascomycota</taxon>
        <taxon>Pezizomycotina</taxon>
        <taxon>Dothideomycetes</taxon>
        <taxon>Dothideomycetidae</taxon>
        <taxon>Mycosphaerellales</taxon>
        <taxon>Mycosphaerellaceae</taxon>
        <taxon>Zasmidium</taxon>
    </lineage>
</organism>
<keyword evidence="5 6" id="KW-0472">Membrane</keyword>
<sequence>MRDEKETKGAVTPSVCDDFERTQYQKDVETTANGPATNDIANYVVTYKTWCVVWILAWSYGISFWIVPSAQAAQTVIANQLGDPTAAPWYISVYTITVTIAFMVCGANSDLFGRRWFIIGGNVLLFIGFIVGGTATNNRAAITAFALIGFGAGNAQLAAFALPELLPNKWRHSAVVLADIGCYFAVVVGPVAGRFAAEHGEAWRWLFYGPAIAVFFSFCGLLCYYYPPQHPRGLPLNRALKELDYAGAILFTVSATLVLVGIVYTTALPSSNPKVIGTLAAGFALLLIFAIYEHFAPLKQPLTPTHVFLRGKGREFTAPFVVGFFYYGLNLIYTNQISILFTDPTTTYQYATVLTLPQNLGLVLGAVLLTLFGSKIGHWRWQLTGSVTLTVLFGALLALGTPSRRATMMAFVFLAETVYGWAQYLSITYIQFGVEQAELGISGGLAGVARFAGGAIAISVFTTILTNAVRMHTPKIVVPALEAAGASSQIVDVILEALPLGQEALAGVEGASAEVLDAARTAYQQVYVIGLRTTALSTLAFGIVGIVACLFCEDIGRKMNDKIEIFLENDVHAERNEYH</sequence>
<dbReference type="InterPro" id="IPR036259">
    <property type="entry name" value="MFS_trans_sf"/>
</dbReference>
<feature type="transmembrane region" description="Helical" evidence="6">
    <location>
        <begin position="406"/>
        <end position="427"/>
    </location>
</feature>
<feature type="transmembrane region" description="Helical" evidence="6">
    <location>
        <begin position="141"/>
        <end position="162"/>
    </location>
</feature>
<dbReference type="Pfam" id="PF06609">
    <property type="entry name" value="TRI12"/>
    <property type="match status" value="1"/>
</dbReference>
<evidence type="ECO:0000256" key="4">
    <source>
        <dbReference type="ARBA" id="ARBA00022989"/>
    </source>
</evidence>
<feature type="transmembrane region" description="Helical" evidence="6">
    <location>
        <begin position="87"/>
        <end position="104"/>
    </location>
</feature>
<proteinExistence type="predicted"/>
<name>A0ABR0E7J4_ZASCE</name>
<feature type="transmembrane region" description="Helical" evidence="6">
    <location>
        <begin position="316"/>
        <end position="333"/>
    </location>
</feature>
<feature type="transmembrane region" description="Helical" evidence="6">
    <location>
        <begin position="116"/>
        <end position="135"/>
    </location>
</feature>
<feature type="transmembrane region" description="Helical" evidence="6">
    <location>
        <begin position="174"/>
        <end position="193"/>
    </location>
</feature>
<evidence type="ECO:0000259" key="7">
    <source>
        <dbReference type="PROSITE" id="PS50850"/>
    </source>
</evidence>
<evidence type="ECO:0000313" key="9">
    <source>
        <dbReference type="Proteomes" id="UP001305779"/>
    </source>
</evidence>
<evidence type="ECO:0000256" key="3">
    <source>
        <dbReference type="ARBA" id="ARBA00022692"/>
    </source>
</evidence>
<keyword evidence="9" id="KW-1185">Reference proteome</keyword>
<evidence type="ECO:0000256" key="1">
    <source>
        <dbReference type="ARBA" id="ARBA00004141"/>
    </source>
</evidence>
<evidence type="ECO:0000256" key="6">
    <source>
        <dbReference type="SAM" id="Phobius"/>
    </source>
</evidence>
<dbReference type="SUPFAM" id="SSF103473">
    <property type="entry name" value="MFS general substrate transporter"/>
    <property type="match status" value="1"/>
</dbReference>
<accession>A0ABR0E7J4</accession>
<keyword evidence="2" id="KW-0813">Transport</keyword>
<dbReference type="InterPro" id="IPR020846">
    <property type="entry name" value="MFS_dom"/>
</dbReference>
<feature type="transmembrane region" description="Helical" evidence="6">
    <location>
        <begin position="276"/>
        <end position="295"/>
    </location>
</feature>
<dbReference type="PROSITE" id="PS50850">
    <property type="entry name" value="MFS"/>
    <property type="match status" value="1"/>
</dbReference>
<comment type="subcellular location">
    <subcellularLocation>
        <location evidence="1">Membrane</location>
        <topology evidence="1">Multi-pass membrane protein</topology>
    </subcellularLocation>
</comment>
<keyword evidence="4 6" id="KW-1133">Transmembrane helix</keyword>
<comment type="caution">
    <text evidence="8">The sequence shown here is derived from an EMBL/GenBank/DDBJ whole genome shotgun (WGS) entry which is preliminary data.</text>
</comment>
<dbReference type="Proteomes" id="UP001305779">
    <property type="component" value="Unassembled WGS sequence"/>
</dbReference>
<feature type="transmembrane region" description="Helical" evidence="6">
    <location>
        <begin position="526"/>
        <end position="552"/>
    </location>
</feature>
<feature type="transmembrane region" description="Helical" evidence="6">
    <location>
        <begin position="439"/>
        <end position="465"/>
    </location>
</feature>
<dbReference type="InterPro" id="IPR010573">
    <property type="entry name" value="MFS_Str1/Tri12-like"/>
</dbReference>
<reference evidence="8 9" key="1">
    <citation type="journal article" date="2023" name="G3 (Bethesda)">
        <title>A chromosome-level genome assembly of Zasmidium syzygii isolated from banana leaves.</title>
        <authorList>
            <person name="van Westerhoven A.C."/>
            <person name="Mehrabi R."/>
            <person name="Talebi R."/>
            <person name="Steentjes M.B.F."/>
            <person name="Corcolon B."/>
            <person name="Chong P.A."/>
            <person name="Kema G.H.J."/>
            <person name="Seidl M.F."/>
        </authorList>
    </citation>
    <scope>NUCLEOTIDE SEQUENCE [LARGE SCALE GENOMIC DNA]</scope>
    <source>
        <strain evidence="8 9">P124</strain>
    </source>
</reference>
<evidence type="ECO:0000256" key="5">
    <source>
        <dbReference type="ARBA" id="ARBA00023136"/>
    </source>
</evidence>
<feature type="transmembrane region" description="Helical" evidence="6">
    <location>
        <begin position="353"/>
        <end position="372"/>
    </location>
</feature>
<evidence type="ECO:0000313" key="8">
    <source>
        <dbReference type="EMBL" id="KAK4497186.1"/>
    </source>
</evidence>
<dbReference type="PANTHER" id="PTHR23501:SF195">
    <property type="entry name" value="PEP5"/>
    <property type="match status" value="1"/>
</dbReference>
<gene>
    <name evidence="8" type="ORF">PRZ48_011636</name>
</gene>
<feature type="domain" description="Major facilitator superfamily (MFS) profile" evidence="7">
    <location>
        <begin position="49"/>
        <end position="560"/>
    </location>
</feature>
<keyword evidence="3 6" id="KW-0812">Transmembrane</keyword>
<feature type="transmembrane region" description="Helical" evidence="6">
    <location>
        <begin position="245"/>
        <end position="264"/>
    </location>
</feature>
<dbReference type="Gene3D" id="1.20.1250.20">
    <property type="entry name" value="MFS general substrate transporter like domains"/>
    <property type="match status" value="1"/>
</dbReference>
<evidence type="ECO:0000256" key="2">
    <source>
        <dbReference type="ARBA" id="ARBA00022448"/>
    </source>
</evidence>
<dbReference type="PANTHER" id="PTHR23501">
    <property type="entry name" value="MAJOR FACILITATOR SUPERFAMILY"/>
    <property type="match status" value="1"/>
</dbReference>